<organism evidence="1 2">
    <name type="scientific">Hansschlegelia zhihuaiae</name>
    <dbReference type="NCBI Taxonomy" id="405005"/>
    <lineage>
        <taxon>Bacteria</taxon>
        <taxon>Pseudomonadati</taxon>
        <taxon>Pseudomonadota</taxon>
        <taxon>Alphaproteobacteria</taxon>
        <taxon>Hyphomicrobiales</taxon>
        <taxon>Methylopilaceae</taxon>
        <taxon>Hansschlegelia</taxon>
    </lineage>
</organism>
<dbReference type="EMBL" id="RYFI01000001">
    <property type="protein sequence ID" value="RXF75690.1"/>
    <property type="molecule type" value="Genomic_DNA"/>
</dbReference>
<dbReference type="AlphaFoldDB" id="A0A4Q0MPE9"/>
<protein>
    <recommendedName>
        <fullName evidence="3">RAG2 PHD domain containing protein</fullName>
    </recommendedName>
</protein>
<keyword evidence="2" id="KW-1185">Reference proteome</keyword>
<name>A0A4Q0MPE9_9HYPH</name>
<accession>A0A4Q0MPE9</accession>
<gene>
    <name evidence="1" type="ORF">EK403_00575</name>
</gene>
<evidence type="ECO:0008006" key="3">
    <source>
        <dbReference type="Google" id="ProtNLM"/>
    </source>
</evidence>
<evidence type="ECO:0000313" key="2">
    <source>
        <dbReference type="Proteomes" id="UP000289708"/>
    </source>
</evidence>
<proteinExistence type="predicted"/>
<dbReference type="OrthoDB" id="8454620at2"/>
<dbReference type="Proteomes" id="UP000289708">
    <property type="component" value="Unassembled WGS sequence"/>
</dbReference>
<sequence length="72" mass="7624">MISHPSARRSARLKTAFVVGQNRLGQWLAIATDGLGGGIFASQDAALRYAESECAGSAGRVRLARGPIELRI</sequence>
<comment type="caution">
    <text evidence="1">The sequence shown here is derived from an EMBL/GenBank/DDBJ whole genome shotgun (WGS) entry which is preliminary data.</text>
</comment>
<evidence type="ECO:0000313" key="1">
    <source>
        <dbReference type="EMBL" id="RXF75690.1"/>
    </source>
</evidence>
<reference evidence="1 2" key="1">
    <citation type="submission" date="2018-12" db="EMBL/GenBank/DDBJ databases">
        <title>bacterium Hansschlegelia zhihuaiae S113.</title>
        <authorList>
            <person name="He J."/>
        </authorList>
    </citation>
    <scope>NUCLEOTIDE SEQUENCE [LARGE SCALE GENOMIC DNA]</scope>
    <source>
        <strain evidence="1 2">S 113</strain>
    </source>
</reference>